<name>A0A2P4QCS8_RHIID</name>
<keyword evidence="2" id="KW-1185">Reference proteome</keyword>
<organism evidence="1 2">
    <name type="scientific">Rhizophagus irregularis (strain DAOM 181602 / DAOM 197198 / MUCL 43194)</name>
    <name type="common">Arbuscular mycorrhizal fungus</name>
    <name type="synonym">Glomus intraradices</name>
    <dbReference type="NCBI Taxonomy" id="747089"/>
    <lineage>
        <taxon>Eukaryota</taxon>
        <taxon>Fungi</taxon>
        <taxon>Fungi incertae sedis</taxon>
        <taxon>Mucoromycota</taxon>
        <taxon>Glomeromycotina</taxon>
        <taxon>Glomeromycetes</taxon>
        <taxon>Glomerales</taxon>
        <taxon>Glomeraceae</taxon>
        <taxon>Rhizophagus</taxon>
    </lineage>
</organism>
<dbReference type="Proteomes" id="UP000018888">
    <property type="component" value="Unassembled WGS sequence"/>
</dbReference>
<protein>
    <submittedName>
        <fullName evidence="1">Uncharacterized protein</fullName>
    </submittedName>
</protein>
<reference evidence="1 2" key="2">
    <citation type="journal article" date="2018" name="New Phytol.">
        <title>High intraspecific genome diversity in the model arbuscular mycorrhizal symbiont Rhizophagus irregularis.</title>
        <authorList>
            <person name="Chen E.C.H."/>
            <person name="Morin E."/>
            <person name="Beaudet D."/>
            <person name="Noel J."/>
            <person name="Yildirir G."/>
            <person name="Ndikumana S."/>
            <person name="Charron P."/>
            <person name="St-Onge C."/>
            <person name="Giorgi J."/>
            <person name="Kruger M."/>
            <person name="Marton T."/>
            <person name="Ropars J."/>
            <person name="Grigoriev I.V."/>
            <person name="Hainaut M."/>
            <person name="Henrissat B."/>
            <person name="Roux C."/>
            <person name="Martin F."/>
            <person name="Corradi N."/>
        </authorList>
    </citation>
    <scope>NUCLEOTIDE SEQUENCE [LARGE SCALE GENOMIC DNA]</scope>
    <source>
        <strain evidence="1 2">DAOM 197198</strain>
    </source>
</reference>
<dbReference type="EMBL" id="AUPC02000060">
    <property type="protein sequence ID" value="POG75435.1"/>
    <property type="molecule type" value="Genomic_DNA"/>
</dbReference>
<evidence type="ECO:0000313" key="2">
    <source>
        <dbReference type="Proteomes" id="UP000018888"/>
    </source>
</evidence>
<dbReference type="VEuPathDB" id="FungiDB:RhiirFUN_001534"/>
<reference evidence="1 2" key="1">
    <citation type="journal article" date="2013" name="Proc. Natl. Acad. Sci. U.S.A.">
        <title>Genome of an arbuscular mycorrhizal fungus provides insight into the oldest plant symbiosis.</title>
        <authorList>
            <person name="Tisserant E."/>
            <person name="Malbreil M."/>
            <person name="Kuo A."/>
            <person name="Kohler A."/>
            <person name="Symeonidi A."/>
            <person name="Balestrini R."/>
            <person name="Charron P."/>
            <person name="Duensing N."/>
            <person name="Frei Dit Frey N."/>
            <person name="Gianinazzi-Pearson V."/>
            <person name="Gilbert L.B."/>
            <person name="Handa Y."/>
            <person name="Herr J.R."/>
            <person name="Hijri M."/>
            <person name="Koul R."/>
            <person name="Kawaguchi M."/>
            <person name="Krajinski F."/>
            <person name="Lammers P.J."/>
            <person name="Masclaux F.G."/>
            <person name="Murat C."/>
            <person name="Morin E."/>
            <person name="Ndikumana S."/>
            <person name="Pagni M."/>
            <person name="Petitpierre D."/>
            <person name="Requena N."/>
            <person name="Rosikiewicz P."/>
            <person name="Riley R."/>
            <person name="Saito K."/>
            <person name="San Clemente H."/>
            <person name="Shapiro H."/>
            <person name="van Tuinen D."/>
            <person name="Becard G."/>
            <person name="Bonfante P."/>
            <person name="Paszkowski U."/>
            <person name="Shachar-Hill Y.Y."/>
            <person name="Tuskan G.A."/>
            <person name="Young P.W."/>
            <person name="Sanders I.R."/>
            <person name="Henrissat B."/>
            <person name="Rensing S.A."/>
            <person name="Grigoriev I.V."/>
            <person name="Corradi N."/>
            <person name="Roux C."/>
            <person name="Martin F."/>
        </authorList>
    </citation>
    <scope>NUCLEOTIDE SEQUENCE [LARGE SCALE GENOMIC DNA]</scope>
    <source>
        <strain evidence="1 2">DAOM 197198</strain>
    </source>
</reference>
<gene>
    <name evidence="1" type="ORF">GLOIN_2v1475353</name>
</gene>
<sequence length="251" mass="28199">MTKKRTTRNTKRSITKKGSTSTLPLNIEVETTSTVSTLANTTFPEIPSVVIDDLESEMSEKRPSSTTEDQNSALKTLLTSNDLVPLFATFFKAMVSSISAESAEKLMNTDPDHSNTTPSNNNRLATLFINESKVLFLRIRKPPPELILTLARECARHLEITELDANKAKQKGCGWFATWRVRLYNECTELAFSFLDNYKYNNSTKGQRAGWRNAMLSDLHSLDRITIDIRVISESGVTLAQNLNIRSYVSL</sequence>
<dbReference type="AlphaFoldDB" id="A0A2P4QCS8"/>
<proteinExistence type="predicted"/>
<evidence type="ECO:0000313" key="1">
    <source>
        <dbReference type="EMBL" id="POG75435.1"/>
    </source>
</evidence>
<comment type="caution">
    <text evidence="1">The sequence shown here is derived from an EMBL/GenBank/DDBJ whole genome shotgun (WGS) entry which is preliminary data.</text>
</comment>
<accession>A0A2P4QCS8</accession>